<proteinExistence type="predicted"/>
<sequence length="129" mass="13778">MVKVANATFKDGTCLSLLPGSPSSVPATTLVRLPTSSGGYARHIVTQLGYPTLSLFLDWLCYPQLVVTPGLITRLGALEDLEGLGFWLPAPQVKTEEGSEKKPQDIGVGHKLAVVDLAFRFAALEPTTL</sequence>
<dbReference type="EMBL" id="LVLJ01000161">
    <property type="protein sequence ID" value="OAE35530.1"/>
    <property type="molecule type" value="Genomic_DNA"/>
</dbReference>
<reference evidence="1" key="1">
    <citation type="submission" date="2016-03" db="EMBL/GenBank/DDBJ databases">
        <title>Mechanisms controlling the formation of the plant cell surface in tip-growing cells are functionally conserved among land plants.</title>
        <authorList>
            <person name="Honkanen S."/>
            <person name="Jones V.A."/>
            <person name="Morieri G."/>
            <person name="Champion C."/>
            <person name="Hetherington A.J."/>
            <person name="Kelly S."/>
            <person name="Saint-Marcoux D."/>
            <person name="Proust H."/>
            <person name="Prescott H."/>
            <person name="Dolan L."/>
        </authorList>
    </citation>
    <scope>NUCLEOTIDE SEQUENCE [LARGE SCALE GENOMIC DNA]</scope>
    <source>
        <tissue evidence="1">Whole gametophyte</tissue>
    </source>
</reference>
<accession>A0A176WQY7</accession>
<protein>
    <submittedName>
        <fullName evidence="1">Uncharacterized protein</fullName>
    </submittedName>
</protein>
<evidence type="ECO:0000313" key="2">
    <source>
        <dbReference type="Proteomes" id="UP000077202"/>
    </source>
</evidence>
<comment type="caution">
    <text evidence="1">The sequence shown here is derived from an EMBL/GenBank/DDBJ whole genome shotgun (WGS) entry which is preliminary data.</text>
</comment>
<dbReference type="Proteomes" id="UP000077202">
    <property type="component" value="Unassembled WGS sequence"/>
</dbReference>
<gene>
    <name evidence="1" type="ORF">AXG93_2782s1140</name>
</gene>
<dbReference type="AlphaFoldDB" id="A0A176WQY7"/>
<organism evidence="1 2">
    <name type="scientific">Marchantia polymorpha subsp. ruderalis</name>
    <dbReference type="NCBI Taxonomy" id="1480154"/>
    <lineage>
        <taxon>Eukaryota</taxon>
        <taxon>Viridiplantae</taxon>
        <taxon>Streptophyta</taxon>
        <taxon>Embryophyta</taxon>
        <taxon>Marchantiophyta</taxon>
        <taxon>Marchantiopsida</taxon>
        <taxon>Marchantiidae</taxon>
        <taxon>Marchantiales</taxon>
        <taxon>Marchantiaceae</taxon>
        <taxon>Marchantia</taxon>
    </lineage>
</organism>
<evidence type="ECO:0000313" key="1">
    <source>
        <dbReference type="EMBL" id="OAE35530.1"/>
    </source>
</evidence>
<keyword evidence="2" id="KW-1185">Reference proteome</keyword>
<name>A0A176WQY7_MARPO</name>